<proteinExistence type="predicted"/>
<reference evidence="2" key="1">
    <citation type="submission" date="2020-10" db="EMBL/GenBank/DDBJ databases">
        <title>Unveiling of a novel bifunctional photoreceptor, Dualchrome1, isolated from a cosmopolitan green alga.</title>
        <authorList>
            <person name="Suzuki S."/>
            <person name="Kawachi M."/>
        </authorList>
    </citation>
    <scope>NUCLEOTIDE SEQUENCE</scope>
    <source>
        <strain evidence="2">NIES 2893</strain>
    </source>
</reference>
<evidence type="ECO:0000259" key="1">
    <source>
        <dbReference type="PROSITE" id="PS50206"/>
    </source>
</evidence>
<gene>
    <name evidence="2" type="ORF">PPROV_000607400</name>
</gene>
<dbReference type="Gene3D" id="3.30.300.130">
    <property type="entry name" value="Fe-S cluster assembly (FSCA)"/>
    <property type="match status" value="1"/>
</dbReference>
<dbReference type="OrthoDB" id="446939at2759"/>
<protein>
    <recommendedName>
        <fullName evidence="1">Rhodanese domain-containing protein</fullName>
    </recommendedName>
</protein>
<dbReference type="EMBL" id="BNJQ01000016">
    <property type="protein sequence ID" value="GHP07333.1"/>
    <property type="molecule type" value="Genomic_DNA"/>
</dbReference>
<comment type="caution">
    <text evidence="2">The sequence shown here is derived from an EMBL/GenBank/DDBJ whole genome shotgun (WGS) entry which is preliminary data.</text>
</comment>
<name>A0A830HL25_9CHLO</name>
<dbReference type="Proteomes" id="UP000660262">
    <property type="component" value="Unassembled WGS sequence"/>
</dbReference>
<dbReference type="InterPro" id="IPR034904">
    <property type="entry name" value="FSCA_dom_sf"/>
</dbReference>
<evidence type="ECO:0000313" key="2">
    <source>
        <dbReference type="EMBL" id="GHP07333.1"/>
    </source>
</evidence>
<organism evidence="2 3">
    <name type="scientific">Pycnococcus provasolii</name>
    <dbReference type="NCBI Taxonomy" id="41880"/>
    <lineage>
        <taxon>Eukaryota</taxon>
        <taxon>Viridiplantae</taxon>
        <taxon>Chlorophyta</taxon>
        <taxon>Pseudoscourfieldiophyceae</taxon>
        <taxon>Pseudoscourfieldiales</taxon>
        <taxon>Pycnococcaceae</taxon>
        <taxon>Pycnococcus</taxon>
    </lineage>
</organism>
<dbReference type="SUPFAM" id="SSF117916">
    <property type="entry name" value="Fe-S cluster assembly (FSCA) domain-like"/>
    <property type="match status" value="1"/>
</dbReference>
<dbReference type="PANTHER" id="PTHR36018">
    <property type="entry name" value="OS09G0481800 PROTEIN"/>
    <property type="match status" value="1"/>
</dbReference>
<evidence type="ECO:0000313" key="3">
    <source>
        <dbReference type="Proteomes" id="UP000660262"/>
    </source>
</evidence>
<sequence length="210" mass="22779">MAAMLSSFSTSSSLTPFRFRRCLSVSSGRSSSVCRSSGRSTSSCSSSCGSLSCGSFMVQSQGKLSRRSRFVSSLGLSHVSLVVSCGSRVRSCVSAVSLGSMGSRSATRVLCAYPEYAAEELELCEENIDVVLEECKTVLAQMFDRSVGITGEVTLAELDGPFVKLSLKGKFWHKREDVVARVGTYMKQRIPEVLEVTIDDESQLDDYIID</sequence>
<keyword evidence="3" id="KW-1185">Reference proteome</keyword>
<dbReference type="PANTHER" id="PTHR36018:SF1">
    <property type="entry name" value="OS09G0481800 PROTEIN"/>
    <property type="match status" value="1"/>
</dbReference>
<feature type="domain" description="Rhodanese" evidence="1">
    <location>
        <begin position="81"/>
        <end position="125"/>
    </location>
</feature>
<accession>A0A830HL25</accession>
<dbReference type="AlphaFoldDB" id="A0A830HL25"/>
<dbReference type="PROSITE" id="PS50206">
    <property type="entry name" value="RHODANESE_3"/>
    <property type="match status" value="1"/>
</dbReference>
<dbReference type="InterPro" id="IPR001763">
    <property type="entry name" value="Rhodanese-like_dom"/>
</dbReference>